<sequence length="116" mass="13078">MADDEEEDPVVSEVDVYLAKNLVENLHLFQYLSRPAAVTYDKTKCLAARVKPQQQKVMMEMSLNTSGPSYCQSKGEQFAWEADNAAPDDKKFFKSDRMDKQVLLSTQGTVSTSQYA</sequence>
<feature type="non-terminal residue" evidence="1">
    <location>
        <position position="116"/>
    </location>
</feature>
<dbReference type="GO" id="GO:0005666">
    <property type="term" value="C:RNA polymerase III complex"/>
    <property type="evidence" value="ECO:0007669"/>
    <property type="project" value="TreeGrafter"/>
</dbReference>
<dbReference type="AlphaFoldDB" id="A0A7D9L6K9"/>
<dbReference type="OrthoDB" id="340681at2759"/>
<keyword evidence="1" id="KW-0240">DNA-directed RNA polymerase</keyword>
<proteinExistence type="predicted"/>
<dbReference type="PANTHER" id="PTHR12069:SF0">
    <property type="entry name" value="DNA-DIRECTED RNA POLYMERASE III SUBUNIT RPC5"/>
    <property type="match status" value="1"/>
</dbReference>
<name>A0A7D9L6K9_PARCT</name>
<protein>
    <submittedName>
        <fullName evidence="1">DNA-directed RNA polymerase III subunit RPC5</fullName>
    </submittedName>
</protein>
<accession>A0A7D9L6K9</accession>
<dbReference type="Pfam" id="PF04801">
    <property type="entry name" value="RPC5"/>
    <property type="match status" value="1"/>
</dbReference>
<reference evidence="1" key="1">
    <citation type="submission" date="2020-04" db="EMBL/GenBank/DDBJ databases">
        <authorList>
            <person name="Alioto T."/>
            <person name="Alioto T."/>
            <person name="Gomez Garrido J."/>
        </authorList>
    </citation>
    <scope>NUCLEOTIDE SEQUENCE</scope>
    <source>
        <strain evidence="1">A484AB</strain>
    </source>
</reference>
<dbReference type="GO" id="GO:0042797">
    <property type="term" value="P:tRNA transcription by RNA polymerase III"/>
    <property type="evidence" value="ECO:0007669"/>
    <property type="project" value="TreeGrafter"/>
</dbReference>
<comment type="caution">
    <text evidence="1">The sequence shown here is derived from an EMBL/GenBank/DDBJ whole genome shotgun (WGS) entry which is preliminary data.</text>
</comment>
<dbReference type="PANTHER" id="PTHR12069">
    <property type="entry name" value="DNA-DIRECTED RNA POLYMERASES III 80 KDA POLYPEPTIDE RNA POLYMERASE III SUBUNIT 5"/>
    <property type="match status" value="1"/>
</dbReference>
<evidence type="ECO:0000313" key="2">
    <source>
        <dbReference type="Proteomes" id="UP001152795"/>
    </source>
</evidence>
<dbReference type="InterPro" id="IPR006886">
    <property type="entry name" value="RNA_pol_III_Rpc5"/>
</dbReference>
<keyword evidence="2" id="KW-1185">Reference proteome</keyword>
<dbReference type="Proteomes" id="UP001152795">
    <property type="component" value="Unassembled WGS sequence"/>
</dbReference>
<dbReference type="EMBL" id="CACRXK020014145">
    <property type="protein sequence ID" value="CAB4026342.1"/>
    <property type="molecule type" value="Genomic_DNA"/>
</dbReference>
<gene>
    <name evidence="1" type="ORF">PACLA_8A038923</name>
</gene>
<evidence type="ECO:0000313" key="1">
    <source>
        <dbReference type="EMBL" id="CAB4026342.1"/>
    </source>
</evidence>
<keyword evidence="1" id="KW-0804">Transcription</keyword>
<organism evidence="1 2">
    <name type="scientific">Paramuricea clavata</name>
    <name type="common">Red gorgonian</name>
    <name type="synonym">Violescent sea-whip</name>
    <dbReference type="NCBI Taxonomy" id="317549"/>
    <lineage>
        <taxon>Eukaryota</taxon>
        <taxon>Metazoa</taxon>
        <taxon>Cnidaria</taxon>
        <taxon>Anthozoa</taxon>
        <taxon>Octocorallia</taxon>
        <taxon>Malacalcyonacea</taxon>
        <taxon>Plexauridae</taxon>
        <taxon>Paramuricea</taxon>
    </lineage>
</organism>